<evidence type="ECO:0000313" key="6">
    <source>
        <dbReference type="Proteomes" id="UP000077315"/>
    </source>
</evidence>
<keyword evidence="1 2" id="KW-0728">SH3 domain</keyword>
<dbReference type="STRING" id="763407.A0A163D681"/>
<evidence type="ECO:0000313" key="5">
    <source>
        <dbReference type="EMBL" id="OAD69040.1"/>
    </source>
</evidence>
<evidence type="ECO:0000256" key="3">
    <source>
        <dbReference type="SAM" id="MobiDB-lite"/>
    </source>
</evidence>
<reference evidence="6" key="1">
    <citation type="submission" date="2015-06" db="EMBL/GenBank/DDBJ databases">
        <title>Expansion of signal transduction pathways in fungi by whole-genome duplication.</title>
        <authorList>
            <consortium name="DOE Joint Genome Institute"/>
            <person name="Corrochano L.M."/>
            <person name="Kuo A."/>
            <person name="Marcet-Houben M."/>
            <person name="Polaino S."/>
            <person name="Salamov A."/>
            <person name="Villalobos J.M."/>
            <person name="Alvarez M.I."/>
            <person name="Avalos J."/>
            <person name="Benito E.P."/>
            <person name="Benoit I."/>
            <person name="Burger G."/>
            <person name="Camino L.P."/>
            <person name="Canovas D."/>
            <person name="Cerda-Olmedo E."/>
            <person name="Cheng J.-F."/>
            <person name="Dominguez A."/>
            <person name="Elias M."/>
            <person name="Eslava A.P."/>
            <person name="Glaser F."/>
            <person name="Grimwood J."/>
            <person name="Gutierrez G."/>
            <person name="Heitman J."/>
            <person name="Henrissat B."/>
            <person name="Iturriaga E.A."/>
            <person name="Lang B.F."/>
            <person name="Lavin J.L."/>
            <person name="Lee S."/>
            <person name="Li W."/>
            <person name="Lindquist E."/>
            <person name="Lopez-Garcia S."/>
            <person name="Luque E.M."/>
            <person name="Marcos A.T."/>
            <person name="Martin J."/>
            <person name="McCluskey K."/>
            <person name="Medina H.R."/>
            <person name="Miralles-Duran A."/>
            <person name="Miyazaki A."/>
            <person name="Munoz-Torres E."/>
            <person name="Oguiza J.A."/>
            <person name="Ohm R."/>
            <person name="Olmedo M."/>
            <person name="Orejas M."/>
            <person name="Ortiz-Castellanos L."/>
            <person name="Pisabarro A.G."/>
            <person name="Rodriguez-Romero J."/>
            <person name="Ruiz-Herrera J."/>
            <person name="Ruiz-Vazquez R."/>
            <person name="Sanz C."/>
            <person name="Schackwitz W."/>
            <person name="Schmutz J."/>
            <person name="Shahriari M."/>
            <person name="Shelest E."/>
            <person name="Silva-Franco F."/>
            <person name="Soanes D."/>
            <person name="Syed K."/>
            <person name="Tagua V.G."/>
            <person name="Talbot N.J."/>
            <person name="Thon M."/>
            <person name="De vries R.P."/>
            <person name="Wiebenga A."/>
            <person name="Yadav J.S."/>
            <person name="Braun E.L."/>
            <person name="Baker S."/>
            <person name="Garre V."/>
            <person name="Horwitz B."/>
            <person name="Torres-Martinez S."/>
            <person name="Idnurm A."/>
            <person name="Herrera-Estrella A."/>
            <person name="Gabaldon T."/>
            <person name="Grigoriev I.V."/>
        </authorList>
    </citation>
    <scope>NUCLEOTIDE SEQUENCE [LARGE SCALE GENOMIC DNA]</scope>
    <source>
        <strain evidence="6">NRRL 1555(-)</strain>
    </source>
</reference>
<dbReference type="RefSeq" id="XP_018287080.1">
    <property type="nucleotide sequence ID" value="XM_018434102.1"/>
</dbReference>
<organism evidence="5 6">
    <name type="scientific">Phycomyces blakesleeanus (strain ATCC 8743b / DSM 1359 / FGSC 10004 / NBRC 33097 / NRRL 1555)</name>
    <dbReference type="NCBI Taxonomy" id="763407"/>
    <lineage>
        <taxon>Eukaryota</taxon>
        <taxon>Fungi</taxon>
        <taxon>Fungi incertae sedis</taxon>
        <taxon>Mucoromycota</taxon>
        <taxon>Mucoromycotina</taxon>
        <taxon>Mucoromycetes</taxon>
        <taxon>Mucorales</taxon>
        <taxon>Phycomycetaceae</taxon>
        <taxon>Phycomyces</taxon>
    </lineage>
</organism>
<sequence>MTPTLVAAAAPLNTYSTEKVAAQPIPAMDPYINDSENESLGIFTVMTTYMPTLSDELEIQPGDRVNMLMEFDDGWCRGINLSRGNELGVFPRYCVEQTSAPTQTAPKTFTEKENDRTKRVSSMYMG</sequence>
<dbReference type="SUPFAM" id="SSF50044">
    <property type="entry name" value="SH3-domain"/>
    <property type="match status" value="1"/>
</dbReference>
<evidence type="ECO:0000259" key="4">
    <source>
        <dbReference type="PROSITE" id="PS50002"/>
    </source>
</evidence>
<feature type="compositionally biased region" description="Basic and acidic residues" evidence="3">
    <location>
        <begin position="109"/>
        <end position="118"/>
    </location>
</feature>
<feature type="domain" description="SH3" evidence="4">
    <location>
        <begin position="38"/>
        <end position="100"/>
    </location>
</feature>
<dbReference type="OrthoDB" id="5340910at2759"/>
<dbReference type="Gene3D" id="2.30.30.40">
    <property type="entry name" value="SH3 Domains"/>
    <property type="match status" value="1"/>
</dbReference>
<dbReference type="InterPro" id="IPR036028">
    <property type="entry name" value="SH3-like_dom_sf"/>
</dbReference>
<dbReference type="InterPro" id="IPR001452">
    <property type="entry name" value="SH3_domain"/>
</dbReference>
<name>A0A163D681_PHYB8</name>
<dbReference type="PROSITE" id="PS50002">
    <property type="entry name" value="SH3"/>
    <property type="match status" value="1"/>
</dbReference>
<evidence type="ECO:0000256" key="1">
    <source>
        <dbReference type="ARBA" id="ARBA00022443"/>
    </source>
</evidence>
<dbReference type="VEuPathDB" id="FungiDB:PHYBLDRAFT_160031"/>
<dbReference type="GeneID" id="28995008"/>
<proteinExistence type="predicted"/>
<dbReference type="AlphaFoldDB" id="A0A163D681"/>
<accession>A0A163D681</accession>
<feature type="region of interest" description="Disordered" evidence="3">
    <location>
        <begin position="100"/>
        <end position="126"/>
    </location>
</feature>
<dbReference type="SMART" id="SM00326">
    <property type="entry name" value="SH3"/>
    <property type="match status" value="1"/>
</dbReference>
<keyword evidence="6" id="KW-1185">Reference proteome</keyword>
<dbReference type="EMBL" id="KV440993">
    <property type="protein sequence ID" value="OAD69040.1"/>
    <property type="molecule type" value="Genomic_DNA"/>
</dbReference>
<dbReference type="Proteomes" id="UP000077315">
    <property type="component" value="Unassembled WGS sequence"/>
</dbReference>
<dbReference type="Pfam" id="PF14604">
    <property type="entry name" value="SH3_9"/>
    <property type="match status" value="1"/>
</dbReference>
<dbReference type="InParanoid" id="A0A163D681"/>
<protein>
    <recommendedName>
        <fullName evidence="4">SH3 domain-containing protein</fullName>
    </recommendedName>
</protein>
<evidence type="ECO:0000256" key="2">
    <source>
        <dbReference type="PROSITE-ProRule" id="PRU00192"/>
    </source>
</evidence>
<gene>
    <name evidence="5" type="ORF">PHYBLDRAFT_160031</name>
</gene>